<protein>
    <submittedName>
        <fullName evidence="1">Capsid protein</fullName>
    </submittedName>
</protein>
<accession>A0AAU6S519</accession>
<organism evidence="1">
    <name type="scientific">Eptesicus serotinus feces associated smacovirus</name>
    <dbReference type="NCBI Taxonomy" id="3139986"/>
    <lineage>
        <taxon>Viruses</taxon>
        <taxon>Monodnaviria</taxon>
        <taxon>Shotokuvirae</taxon>
        <taxon>Cressdnaviricota</taxon>
        <taxon>Arfiviricetes</taxon>
        <taxon>Cremevirales</taxon>
        <taxon>Smacoviridae</taxon>
    </lineage>
</organism>
<name>A0AAU6S519_9VIRU</name>
<reference evidence="1" key="2">
    <citation type="submission" date="2024-02" db="EMBL/GenBank/DDBJ databases">
        <authorList>
            <person name="Buigues J."/>
            <person name="Vinals A."/>
            <person name="Martinez-Recio R."/>
            <person name="S Monros J."/>
            <person name="Sanjuan R."/>
            <person name="Cuevas J.M."/>
        </authorList>
    </citation>
    <scope>NUCLEOTIDE SEQUENCE</scope>
    <source>
        <strain evidence="1">MAVG36</strain>
    </source>
</reference>
<evidence type="ECO:0000313" key="1">
    <source>
        <dbReference type="EMBL" id="WZK92811.1"/>
    </source>
</evidence>
<dbReference type="Pfam" id="PF23784">
    <property type="entry name" value="Smaco_capsid"/>
    <property type="match status" value="1"/>
</dbReference>
<reference evidence="1" key="1">
    <citation type="journal article" date="2024" name="Microbiol. Spectr.">
        <title>Full-genome sequencing of dozens of new DNA viruses found in Spanish bat feces.</title>
        <authorList>
            <person name="Buigues J."/>
            <person name="Vinals A."/>
            <person name="Martinez-Recio R."/>
            <person name="Monros J.S."/>
            <person name="Sanjuan R."/>
            <person name="Cuevas J.M."/>
        </authorList>
    </citation>
    <scope>NUCLEOTIDE SEQUENCE</scope>
    <source>
        <strain evidence="1">MAVG36</strain>
    </source>
</reference>
<dbReference type="EMBL" id="PP410062">
    <property type="protein sequence ID" value="WZK92811.1"/>
    <property type="molecule type" value="Genomic_DNA"/>
</dbReference>
<dbReference type="InterPro" id="IPR057000">
    <property type="entry name" value="Smaco_capsid"/>
</dbReference>
<proteinExistence type="predicted"/>
<sequence length="334" mass="37232">MVFVKVSQTYDLSTKVGKMGIIGIHTPPYYLLNRMWSGLIKNHRYMRLDKCDIVVACASTLPADPLQVGVEEGSIAPQDMFNPILYRATSNDSFNTIVSRIYGGSHTPFTYGTLTKDELPTDISNDDNFKIYYSLLADPDGWRKALPQQGLEMKGLYPIVYSVVNTYGNVRYLKQLDNSINNGVPRVGEIDSTDPPLRDIDVPADASSFRGPSMRMPKIPTMVPTGGSSISADPYSSDEAVCTRPNEFPRTYVACLITPPAKLSKFYFRMKVTWTIELTELMPNTEQNTLEAFINGASVLYGSDYDQQSKTMDVKTDMIDSQGADLELVMDSTR</sequence>